<feature type="domain" description="Helitron helicase-like" evidence="4">
    <location>
        <begin position="190"/>
        <end position="415"/>
    </location>
</feature>
<keyword evidence="1" id="KW-0227">DNA damage</keyword>
<keyword evidence="7" id="KW-1185">Reference proteome</keyword>
<evidence type="ECO:0000259" key="4">
    <source>
        <dbReference type="Pfam" id="PF14214"/>
    </source>
</evidence>
<feature type="compositionally biased region" description="Acidic residues" evidence="2">
    <location>
        <begin position="940"/>
        <end position="953"/>
    </location>
</feature>
<dbReference type="SUPFAM" id="SSF52540">
    <property type="entry name" value="P-loop containing nucleoside triphosphate hydrolases"/>
    <property type="match status" value="2"/>
</dbReference>
<accession>A0ABQ0L8M2</accession>
<dbReference type="Pfam" id="PF05970">
    <property type="entry name" value="PIF1"/>
    <property type="match status" value="1"/>
</dbReference>
<keyword evidence="1" id="KW-0234">DNA repair</keyword>
<dbReference type="GO" id="GO:0004386">
    <property type="term" value="F:helicase activity"/>
    <property type="evidence" value="ECO:0007669"/>
    <property type="project" value="UniProtKB-KW"/>
</dbReference>
<evidence type="ECO:0000256" key="1">
    <source>
        <dbReference type="RuleBase" id="RU363044"/>
    </source>
</evidence>
<sequence length="1611" mass="178677">MFFPLPLPLEMLDKSPLLIRRQKVDDALLWLRNNNPLYADLDPDAVHARAAEYPENGLPLPISEFVRTTNTSEGSSYARNAADPSLAAVSTAGMPASTVEDADSVDRTFARRKLGALETLKKKAMKDLKEQNSTFVKFPSGATPCHTKNHPETFALLFPTLFPYGVGSFENTRVWLDQSAPFRNVHLRTHVQHLLTSGPEARFQTHMSFVFVLNNILQRRQSAFDAKLAVRRDWFPKVNELFQQVDPQTIASYSDKLRKNPFAKPEMPGEEAAAKLCSHVSYVAQHVPGSTAEIQRMCQEMFSIVNCEGLPHVFFTLNPADVCNPVAQVLAGRDIDLNKIFDDLAPGAERTIRATTMAENPVASAKFFHLSVKCLLDILFGTRRENGIGVFGKVGAYYGVVEAQGRGSLHVHILVWLEHQISPPELQRRIQSDPQVAQSIYDWFDDVFSLSFPEGTQPYVPQKGDYSRLPVLCRPPDPDDPDFGASFAQNLRDLLHEVDQIHTHSETCFKYLPKTLRIPENMELDCRFNLPRNTVEKTHLDDEGTLHLKCADGRVVPHNPLCTIAERCNTDCKPIGSGGVAMSMCYYVGNYTIKGAMDTAFIFSALCAAIKILNSDPPKGEDGDVDAAERSRLLLVKSVNQLIGKKELSGQQVVSRIMGWPSKYTNREYPVYYWSRMLRECARGVFDAPTRTSDGADPASATSNDVAVPGAANDVDVRLDSADPSVDPRSVLADVFADSESDPAQPSVVLTPALLASSEDVDPDDEQSNSMLFNDIFYRPPQLADLCAWEIMVGYRKHELPKSATQTKQCLRFSLSHPQYTTHCLKKLSSSDAPRVPVFVGYPIPRNDCEADEERYFVVALALFGVWSSNVQCPLKAEDQSWADAYSSLRVCLSPAHVRILENMQLLYASRDAKEDYAALRQKRIAEIKRQAALLGQYSPDDDDDGNTYDPEWDLGMQTEVTPDSPAEMDDPSSNLNADNSLAFAALESAGFYQASAPSTGEPLPCRAHLAGNEDAKHDEQGEIPDPLLSSLGNELDAVKSRHERQAGADAWKALHPWQKVAMALVEKHMLNEKQTLAFLILADNVGRQLDTDDLLEPVRELVTGPGGTGKSQIFKAWKEFHSALDILAQLRLTGPTGVVASDIGGSTTHSEVSLCVARTAMNASDRKGEKLRKSLEERLAPVRTMVVDEIYFLGAKEASLLSEYLSVAKGITVHPFGNLNIIACGDPCQLPPPGGKSLFDRELVGCYKSNNLNAGNDSTQYNIKGIEAFHQLNRVVVLTEIMRQRGDPILINILSRLRTGVCTQSDKDLLDHYVLSDPTCSQETRDLTDIRHWLDGQGCPLVTYTNEARDAHNLAMAKAFAEATGQEMALYYSSDTRGAGNAKKELRGVAAESAWRVPVKEADDLGGKVPYIPGIPVFCTDNLATELGLSKGSMGKLFSIKYVERNGRRYAVSAEVDFPGYQSEDPEHPHRVLLKCSTSSIKFTLPNGATKYSATRHQLPIIPAFAFMSHNSQGHSLERAVIDLASCRSIQSAYVMLSRLRSLKGLCILRPFRLSVIKNHISQELRQELERTERLAKETLYWARSQLAWYYTTMPSMVFDELGTDMEVDK</sequence>
<dbReference type="Proteomes" id="UP000815677">
    <property type="component" value="Unassembled WGS sequence"/>
</dbReference>
<evidence type="ECO:0000259" key="5">
    <source>
        <dbReference type="Pfam" id="PF20209"/>
    </source>
</evidence>
<feature type="domain" description="DUF6570" evidence="5">
    <location>
        <begin position="12"/>
        <end position="43"/>
    </location>
</feature>
<feature type="region of interest" description="Disordered" evidence="2">
    <location>
        <begin position="936"/>
        <end position="973"/>
    </location>
</feature>
<keyword evidence="1" id="KW-0378">Hydrolase</keyword>
<keyword evidence="1 6" id="KW-0347">Helicase</keyword>
<dbReference type="EMBL" id="DF843626">
    <property type="protein sequence ID" value="GAT47507.1"/>
    <property type="molecule type" value="Genomic_DNA"/>
</dbReference>
<protein>
    <recommendedName>
        <fullName evidence="1">ATP-dependent DNA helicase</fullName>
        <ecNumber evidence="1">5.6.2.3</ecNumber>
    </recommendedName>
</protein>
<dbReference type="EC" id="5.6.2.3" evidence="1"/>
<feature type="region of interest" description="Disordered" evidence="2">
    <location>
        <begin position="689"/>
        <end position="709"/>
    </location>
</feature>
<comment type="catalytic activity">
    <reaction evidence="1">
        <text>ATP + H2O = ADP + phosphate + H(+)</text>
        <dbReference type="Rhea" id="RHEA:13065"/>
        <dbReference type="ChEBI" id="CHEBI:15377"/>
        <dbReference type="ChEBI" id="CHEBI:15378"/>
        <dbReference type="ChEBI" id="CHEBI:30616"/>
        <dbReference type="ChEBI" id="CHEBI:43474"/>
        <dbReference type="ChEBI" id="CHEBI:456216"/>
        <dbReference type="EC" id="5.6.2.3"/>
    </reaction>
</comment>
<comment type="cofactor">
    <cofactor evidence="1">
        <name>Mg(2+)</name>
        <dbReference type="ChEBI" id="CHEBI:18420"/>
    </cofactor>
</comment>
<keyword evidence="1" id="KW-0233">DNA recombination</keyword>
<evidence type="ECO:0000256" key="2">
    <source>
        <dbReference type="SAM" id="MobiDB-lite"/>
    </source>
</evidence>
<gene>
    <name evidence="6" type="ORF">MCHLO_04967</name>
</gene>
<feature type="domain" description="DNA helicase Pif1-like DEAD-box helicase" evidence="3">
    <location>
        <begin position="1102"/>
        <end position="1233"/>
    </location>
</feature>
<name>A0ABQ0L8M2_MYCCL</name>
<dbReference type="Pfam" id="PF14214">
    <property type="entry name" value="Helitron_like_N"/>
    <property type="match status" value="1"/>
</dbReference>
<proteinExistence type="inferred from homology"/>
<comment type="similarity">
    <text evidence="1">Belongs to the helicase family.</text>
</comment>
<evidence type="ECO:0000313" key="6">
    <source>
        <dbReference type="EMBL" id="GAT47507.1"/>
    </source>
</evidence>
<dbReference type="PANTHER" id="PTHR47642">
    <property type="entry name" value="ATP-DEPENDENT DNA HELICASE"/>
    <property type="match status" value="1"/>
</dbReference>
<dbReference type="Pfam" id="PF20209">
    <property type="entry name" value="DUF6570"/>
    <property type="match status" value="1"/>
</dbReference>
<dbReference type="InterPro" id="IPR027417">
    <property type="entry name" value="P-loop_NTPase"/>
</dbReference>
<dbReference type="InterPro" id="IPR046700">
    <property type="entry name" value="DUF6570"/>
</dbReference>
<keyword evidence="1" id="KW-0547">Nucleotide-binding</keyword>
<dbReference type="Gene3D" id="3.40.50.300">
    <property type="entry name" value="P-loop containing nucleotide triphosphate hydrolases"/>
    <property type="match status" value="1"/>
</dbReference>
<evidence type="ECO:0000313" key="7">
    <source>
        <dbReference type="Proteomes" id="UP000815677"/>
    </source>
</evidence>
<evidence type="ECO:0000259" key="3">
    <source>
        <dbReference type="Pfam" id="PF05970"/>
    </source>
</evidence>
<dbReference type="InterPro" id="IPR025476">
    <property type="entry name" value="Helitron_helicase-like"/>
</dbReference>
<reference evidence="6" key="1">
    <citation type="submission" date="2014-09" db="EMBL/GenBank/DDBJ databases">
        <title>Genome sequence of the luminous mushroom Mycena chlorophos for searching fungal bioluminescence genes.</title>
        <authorList>
            <person name="Tanaka Y."/>
            <person name="Kasuga D."/>
            <person name="Oba Y."/>
            <person name="Hase S."/>
            <person name="Sato K."/>
            <person name="Oba Y."/>
            <person name="Sakakibara Y."/>
        </authorList>
    </citation>
    <scope>NUCLEOTIDE SEQUENCE</scope>
</reference>
<dbReference type="InterPro" id="IPR010285">
    <property type="entry name" value="DNA_helicase_pif1-like_DEAD"/>
</dbReference>
<dbReference type="InterPro" id="IPR051055">
    <property type="entry name" value="PIF1_helicase"/>
</dbReference>
<keyword evidence="1" id="KW-0067">ATP-binding</keyword>
<organism evidence="6 7">
    <name type="scientific">Mycena chlorophos</name>
    <name type="common">Agaric fungus</name>
    <name type="synonym">Agaricus chlorophos</name>
    <dbReference type="NCBI Taxonomy" id="658473"/>
    <lineage>
        <taxon>Eukaryota</taxon>
        <taxon>Fungi</taxon>
        <taxon>Dikarya</taxon>
        <taxon>Basidiomycota</taxon>
        <taxon>Agaricomycotina</taxon>
        <taxon>Agaricomycetes</taxon>
        <taxon>Agaricomycetidae</taxon>
        <taxon>Agaricales</taxon>
        <taxon>Marasmiineae</taxon>
        <taxon>Mycenaceae</taxon>
        <taxon>Mycena</taxon>
    </lineage>
</organism>